<keyword evidence="5" id="KW-1185">Reference proteome</keyword>
<keyword evidence="3" id="KW-0687">Ribonucleoprotein</keyword>
<name>A0A2T9Y7T7_9FUNG</name>
<accession>A0A2T9Y7T7</accession>
<dbReference type="Pfam" id="PF01245">
    <property type="entry name" value="Ribosomal_L19"/>
    <property type="match status" value="1"/>
</dbReference>
<dbReference type="OrthoDB" id="432645at2759"/>
<comment type="caution">
    <text evidence="4">The sequence shown here is derived from an EMBL/GenBank/DDBJ whole genome shotgun (WGS) entry which is preliminary data.</text>
</comment>
<dbReference type="Gene3D" id="2.30.30.790">
    <property type="match status" value="1"/>
</dbReference>
<evidence type="ECO:0008006" key="6">
    <source>
        <dbReference type="Google" id="ProtNLM"/>
    </source>
</evidence>
<proteinExistence type="inferred from homology"/>
<dbReference type="InterPro" id="IPR038657">
    <property type="entry name" value="Ribosomal_bL19_sf"/>
</dbReference>
<dbReference type="STRING" id="133385.A0A2T9Y7T7"/>
<dbReference type="InterPro" id="IPR001857">
    <property type="entry name" value="Ribosomal_bL19"/>
</dbReference>
<dbReference type="PANTHER" id="PTHR15680:SF9">
    <property type="entry name" value="LARGE RIBOSOMAL SUBUNIT PROTEIN BL19M"/>
    <property type="match status" value="1"/>
</dbReference>
<keyword evidence="2" id="KW-0689">Ribosomal protein</keyword>
<gene>
    <name evidence="4" type="ORF">BB561_005895</name>
</gene>
<evidence type="ECO:0000256" key="2">
    <source>
        <dbReference type="ARBA" id="ARBA00022980"/>
    </source>
</evidence>
<dbReference type="GO" id="GO:0003735">
    <property type="term" value="F:structural constituent of ribosome"/>
    <property type="evidence" value="ECO:0007669"/>
    <property type="project" value="InterPro"/>
</dbReference>
<evidence type="ECO:0000313" key="5">
    <source>
        <dbReference type="Proteomes" id="UP000245383"/>
    </source>
</evidence>
<comment type="similarity">
    <text evidence="1">Belongs to the bacterial ribosomal protein bL19 family.</text>
</comment>
<evidence type="ECO:0000313" key="4">
    <source>
        <dbReference type="EMBL" id="PVU88367.1"/>
    </source>
</evidence>
<dbReference type="AlphaFoldDB" id="A0A2T9Y7T7"/>
<evidence type="ECO:0000256" key="3">
    <source>
        <dbReference type="ARBA" id="ARBA00023274"/>
    </source>
</evidence>
<dbReference type="PRINTS" id="PR00061">
    <property type="entry name" value="RIBOSOMALL19"/>
</dbReference>
<evidence type="ECO:0000256" key="1">
    <source>
        <dbReference type="ARBA" id="ARBA00005781"/>
    </source>
</evidence>
<dbReference type="SUPFAM" id="SSF50104">
    <property type="entry name" value="Translation proteins SH3-like domain"/>
    <property type="match status" value="1"/>
</dbReference>
<organism evidence="4 5">
    <name type="scientific">Smittium simulii</name>
    <dbReference type="NCBI Taxonomy" id="133385"/>
    <lineage>
        <taxon>Eukaryota</taxon>
        <taxon>Fungi</taxon>
        <taxon>Fungi incertae sedis</taxon>
        <taxon>Zoopagomycota</taxon>
        <taxon>Kickxellomycotina</taxon>
        <taxon>Harpellomycetes</taxon>
        <taxon>Harpellales</taxon>
        <taxon>Legeriomycetaceae</taxon>
        <taxon>Smittium</taxon>
    </lineage>
</organism>
<dbReference type="EMBL" id="MBFR01000391">
    <property type="protein sequence ID" value="PVU88367.1"/>
    <property type="molecule type" value="Genomic_DNA"/>
</dbReference>
<dbReference type="GO" id="GO:0006412">
    <property type="term" value="P:translation"/>
    <property type="evidence" value="ECO:0007669"/>
    <property type="project" value="InterPro"/>
</dbReference>
<reference evidence="4 5" key="1">
    <citation type="journal article" date="2018" name="MBio">
        <title>Comparative Genomics Reveals the Core Gene Toolbox for the Fungus-Insect Symbiosis.</title>
        <authorList>
            <person name="Wang Y."/>
            <person name="Stata M."/>
            <person name="Wang W."/>
            <person name="Stajich J.E."/>
            <person name="White M.M."/>
            <person name="Moncalvo J.M."/>
        </authorList>
    </citation>
    <scope>NUCLEOTIDE SEQUENCE [LARGE SCALE GENOMIC DNA]</scope>
    <source>
        <strain evidence="4 5">SWE-8-4</strain>
    </source>
</reference>
<dbReference type="Proteomes" id="UP000245383">
    <property type="component" value="Unassembled WGS sequence"/>
</dbReference>
<dbReference type="GO" id="GO:0005762">
    <property type="term" value="C:mitochondrial large ribosomal subunit"/>
    <property type="evidence" value="ECO:0007669"/>
    <property type="project" value="TreeGrafter"/>
</dbReference>
<dbReference type="InterPro" id="IPR008991">
    <property type="entry name" value="Translation_prot_SH3-like_sf"/>
</dbReference>
<protein>
    <recommendedName>
        <fullName evidence="6">Ribosomal protein L19</fullName>
    </recommendedName>
</protein>
<sequence>MNILKREALMRANHDGRAALFVKRAHRNDKLCPGDVVMVESSNNLTNPDHVTNFLGICIAIHRRGIDTSFILRNIVLKTGVEIKFKVFSPLVKTIKILRKGTKYRKSKLYFLRERKGSIIKSKSAKKLSEAFQLSQLAENNI</sequence>
<dbReference type="PANTHER" id="PTHR15680">
    <property type="entry name" value="RIBOSOMAL PROTEIN L19"/>
    <property type="match status" value="1"/>
</dbReference>